<dbReference type="InterPro" id="IPR001253">
    <property type="entry name" value="TIF_eIF-1A"/>
</dbReference>
<reference evidence="3 4" key="1">
    <citation type="journal article" date="2018" name="PLoS ONE">
        <title>The draft genome of Kipferlia bialata reveals reductive genome evolution in fornicate parasites.</title>
        <authorList>
            <person name="Tanifuji G."/>
            <person name="Takabayashi S."/>
            <person name="Kume K."/>
            <person name="Takagi M."/>
            <person name="Nakayama T."/>
            <person name="Kamikawa R."/>
            <person name="Inagaki Y."/>
            <person name="Hashimoto T."/>
        </authorList>
    </citation>
    <scope>NUCLEOTIDE SEQUENCE [LARGE SCALE GENOMIC DNA]</scope>
    <source>
        <strain evidence="3">NY0173</strain>
    </source>
</reference>
<dbReference type="AlphaFoldDB" id="A0A9K3CVT0"/>
<keyword evidence="3" id="KW-0648">Protein biosynthesis</keyword>
<feature type="region of interest" description="Disordered" evidence="2">
    <location>
        <begin position="126"/>
        <end position="160"/>
    </location>
</feature>
<dbReference type="OrthoDB" id="1738325at2759"/>
<comment type="caution">
    <text evidence="3">The sequence shown here is derived from an EMBL/GenBank/DDBJ whole genome shotgun (WGS) entry which is preliminary data.</text>
</comment>
<proteinExistence type="predicted"/>
<dbReference type="Gene3D" id="2.40.50.140">
    <property type="entry name" value="Nucleic acid-binding proteins"/>
    <property type="match status" value="1"/>
</dbReference>
<dbReference type="GO" id="GO:0005634">
    <property type="term" value="C:nucleus"/>
    <property type="evidence" value="ECO:0007669"/>
    <property type="project" value="TreeGrafter"/>
</dbReference>
<dbReference type="SMART" id="SM00652">
    <property type="entry name" value="eIF1a"/>
    <property type="match status" value="1"/>
</dbReference>
<feature type="compositionally biased region" description="Acidic residues" evidence="2">
    <location>
        <begin position="148"/>
        <end position="160"/>
    </location>
</feature>
<gene>
    <name evidence="3" type="ORF">KIPB_005282</name>
</gene>
<dbReference type="PANTHER" id="PTHR21641">
    <property type="entry name" value="TRANSLATION INITIATION FACTOR-RELATED"/>
    <property type="match status" value="1"/>
</dbReference>
<evidence type="ECO:0000256" key="2">
    <source>
        <dbReference type="SAM" id="MobiDB-lite"/>
    </source>
</evidence>
<dbReference type="PANTHER" id="PTHR21641:SF0">
    <property type="entry name" value="RNA-BINDING PROTEIN EIF1AD-RELATED"/>
    <property type="match status" value="1"/>
</dbReference>
<sequence>MASKARKHVIQALQECPEIPSEEEIGKCVRAAGGNLFELQDGNGDLLLALLPTRFNKLLWLRRGHFCVFKRAEGETADLPMDGDSVNSREVKGLISSVLVGDQVTMSQQNQPEKWSTLFVDEHVSDEEMDAQDYMEDGNPNRPRMLVADEDDEADSSDPY</sequence>
<dbReference type="InterPro" id="IPR012340">
    <property type="entry name" value="NA-bd_OB-fold"/>
</dbReference>
<dbReference type="SUPFAM" id="SSF50249">
    <property type="entry name" value="Nucleic acid-binding proteins"/>
    <property type="match status" value="1"/>
</dbReference>
<organism evidence="3 4">
    <name type="scientific">Kipferlia bialata</name>
    <dbReference type="NCBI Taxonomy" id="797122"/>
    <lineage>
        <taxon>Eukaryota</taxon>
        <taxon>Metamonada</taxon>
        <taxon>Carpediemonas-like organisms</taxon>
        <taxon>Kipferlia</taxon>
    </lineage>
</organism>
<keyword evidence="1" id="KW-0694">RNA-binding</keyword>
<accession>A0A9K3CVT0</accession>
<evidence type="ECO:0000256" key="1">
    <source>
        <dbReference type="ARBA" id="ARBA00022884"/>
    </source>
</evidence>
<feature type="compositionally biased region" description="Acidic residues" evidence="2">
    <location>
        <begin position="126"/>
        <end position="136"/>
    </location>
</feature>
<dbReference type="GO" id="GO:0003743">
    <property type="term" value="F:translation initiation factor activity"/>
    <property type="evidence" value="ECO:0007669"/>
    <property type="project" value="UniProtKB-KW"/>
</dbReference>
<keyword evidence="4" id="KW-1185">Reference proteome</keyword>
<evidence type="ECO:0000313" key="3">
    <source>
        <dbReference type="EMBL" id="GIQ83882.1"/>
    </source>
</evidence>
<dbReference type="GO" id="GO:0003723">
    <property type="term" value="F:RNA binding"/>
    <property type="evidence" value="ECO:0007669"/>
    <property type="project" value="UniProtKB-KW"/>
</dbReference>
<dbReference type="EMBL" id="BDIP01001218">
    <property type="protein sequence ID" value="GIQ83882.1"/>
    <property type="molecule type" value="Genomic_DNA"/>
</dbReference>
<dbReference type="InterPro" id="IPR039294">
    <property type="entry name" value="EIF1AD"/>
</dbReference>
<keyword evidence="3" id="KW-0396">Initiation factor</keyword>
<protein>
    <submittedName>
        <fullName evidence="3">Translation initiation factor 1A</fullName>
    </submittedName>
</protein>
<evidence type="ECO:0000313" key="4">
    <source>
        <dbReference type="Proteomes" id="UP000265618"/>
    </source>
</evidence>
<dbReference type="Proteomes" id="UP000265618">
    <property type="component" value="Unassembled WGS sequence"/>
</dbReference>
<name>A0A9K3CVT0_9EUKA</name>